<dbReference type="EMBL" id="CP011807">
    <property type="protein sequence ID" value="AKM31571.1"/>
    <property type="molecule type" value="Genomic_DNA"/>
</dbReference>
<gene>
    <name evidence="1" type="ORF">AB870_17775</name>
</gene>
<dbReference type="STRING" id="656179.AB870_17775"/>
<dbReference type="Proteomes" id="UP000035651">
    <property type="component" value="Chromosome"/>
</dbReference>
<protein>
    <submittedName>
        <fullName evidence="1">Uncharacterized protein</fullName>
    </submittedName>
</protein>
<keyword evidence="2" id="KW-1185">Reference proteome</keyword>
<dbReference type="RefSeq" id="WP_047907354.1">
    <property type="nucleotide sequence ID" value="NZ_CP011807.3"/>
</dbReference>
<name>A0A0H3WYE0_9BURK</name>
<evidence type="ECO:0000313" key="1">
    <source>
        <dbReference type="EMBL" id="AKM31571.1"/>
    </source>
</evidence>
<dbReference type="KEGG" id="pfg:AB870_17775"/>
<dbReference type="AlphaFoldDB" id="A0A0H3WYE0"/>
<proteinExistence type="predicted"/>
<organism evidence="1 2">
    <name type="scientific">Pandoraea faecigallinarum</name>
    <dbReference type="NCBI Taxonomy" id="656179"/>
    <lineage>
        <taxon>Bacteria</taxon>
        <taxon>Pseudomonadati</taxon>
        <taxon>Pseudomonadota</taxon>
        <taxon>Betaproteobacteria</taxon>
        <taxon>Burkholderiales</taxon>
        <taxon>Burkholderiaceae</taxon>
        <taxon>Pandoraea</taxon>
    </lineage>
</organism>
<accession>A0A0H3WYE0</accession>
<sequence length="306" mass="35731">MADQKFMIATRNKKGQIGYLSEGLSLPEFADLFKPKGEVQVLVDYSPVIEELHRLHRTASDEDILNKYNAMFNFWQDAKTYTKESLKVSKSEELSKQANSLINELQLKLQKVGRELSSKWSSPLHEWRDVVSFIKRDSDIYIDTLLCFIHSKASLDINSFKGETVLSSYGKFLHDFVSNIYTRLLREGWQQDSFLKFIAFEQPEKLQHYLSLEGKGETSDQFLLRVLKEQDTYGGHDERQGYYREVSIRFTSFSNEFVSIVDVFRDLLYKISSVNAFLEKLRKGSHEWDDSSDSVDELREEIRLLK</sequence>
<dbReference type="PATRIC" id="fig|656179.3.peg.3784"/>
<dbReference type="OrthoDB" id="9134754at2"/>
<reference evidence="1" key="1">
    <citation type="submission" date="2016-06" db="EMBL/GenBank/DDBJ databases">
        <title>Complete Genome Sequence of Pandoraea faecigallinarum DSM-23572.</title>
        <authorList>
            <person name="Yong D."/>
            <person name="Ee R."/>
            <person name="Lim Y.-L."/>
            <person name="Yin W.-F."/>
            <person name="Chan K.-G."/>
        </authorList>
    </citation>
    <scope>NUCLEOTIDE SEQUENCE</scope>
    <source>
        <strain evidence="1">DSM 23572</strain>
    </source>
</reference>
<evidence type="ECO:0000313" key="2">
    <source>
        <dbReference type="Proteomes" id="UP000035651"/>
    </source>
</evidence>